<dbReference type="InterPro" id="IPR012908">
    <property type="entry name" value="PGAP1-ab_dom-like"/>
</dbReference>
<dbReference type="Proteomes" id="UP001056336">
    <property type="component" value="Chromosome"/>
</dbReference>
<evidence type="ECO:0000313" key="3">
    <source>
        <dbReference type="Proteomes" id="UP001056336"/>
    </source>
</evidence>
<sequence length="443" mass="46844">MSITVSGGAYSIDAEFDRLLWFAEAIAGLGRALLDLSRAAATCGLDPIRSVAGAGVAVLDPAGTLAIESRAALLAAVCGEAGLLCESLAAAVRAGVEAYRECDTLSDRAAPILRAVRDLPGALLSTQPDLLDVIHPDRVARGARGVLDRDPELPALLFDGFAVLKMGPGSLIVPGRERAPIVIGARTLSALYDDGTPVVERDPGAKVSDRAPRSMTDVWDGMAERNLEQKSGAVDVRIVRHRDLLGVEHTSAIVDITGTRDWNVLNRANSHVADTTTNLAALGNRMSSYERGVVQAIRASGVDAHTPVMLVGHSQGGMVAARLAVDARVHGLNVTHVVTAGSPIGNVEMPRHVQVLSIENKGDVVPRLDASDNPVRSNWITVGIDHGRPTAMARHSLSEGYLPGIPEIDHSSDPSIREWIGSAASFLDGDSVRTDVYTIRRQP</sequence>
<reference evidence="2" key="2">
    <citation type="submission" date="2022-05" db="EMBL/GenBank/DDBJ databases">
        <authorList>
            <person name="Kim J.-S."/>
            <person name="Lee K."/>
            <person name="Suh M."/>
            <person name="Eom M."/>
            <person name="Kim J.-S."/>
            <person name="Kim D.-S."/>
            <person name="Ko S.-H."/>
            <person name="Shin Y."/>
            <person name="Lee J.-S."/>
        </authorList>
    </citation>
    <scope>NUCLEOTIDE SEQUENCE</scope>
    <source>
        <strain evidence="2">N237</strain>
    </source>
</reference>
<keyword evidence="3" id="KW-1185">Reference proteome</keyword>
<dbReference type="InterPro" id="IPR029058">
    <property type="entry name" value="AB_hydrolase_fold"/>
</dbReference>
<dbReference type="Pfam" id="PF07819">
    <property type="entry name" value="PGAP1"/>
    <property type="match status" value="1"/>
</dbReference>
<feature type="domain" description="GPI inositol-deacylase PGAP1-like alpha/beta" evidence="1">
    <location>
        <begin position="271"/>
        <end position="394"/>
    </location>
</feature>
<evidence type="ECO:0000259" key="1">
    <source>
        <dbReference type="Pfam" id="PF07819"/>
    </source>
</evidence>
<dbReference type="RefSeq" id="WP_249772995.1">
    <property type="nucleotide sequence ID" value="NZ_CP097332.1"/>
</dbReference>
<dbReference type="EMBL" id="CP097332">
    <property type="protein sequence ID" value="UQX89099.1"/>
    <property type="molecule type" value="Genomic_DNA"/>
</dbReference>
<reference evidence="2" key="1">
    <citation type="journal article" date="2018" name="Int. J. Syst. Evol. Microbiol.">
        <title>Jatrophihabitans telluris sp. nov., isolated from sediment soil of lava forest wetlands and the emended description of the genus Jatrophihabitans.</title>
        <authorList>
            <person name="Lee K.C."/>
            <person name="Suh M.K."/>
            <person name="Eom M.K."/>
            <person name="Kim K.K."/>
            <person name="Kim J.S."/>
            <person name="Kim D.S."/>
            <person name="Ko S.H."/>
            <person name="Shin Y.K."/>
            <person name="Lee J.S."/>
        </authorList>
    </citation>
    <scope>NUCLEOTIDE SEQUENCE</scope>
    <source>
        <strain evidence="2">N237</strain>
    </source>
</reference>
<accession>A0ABY4R035</accession>
<name>A0ABY4R035_9ACTN</name>
<dbReference type="Gene3D" id="3.40.50.1820">
    <property type="entry name" value="alpha/beta hydrolase"/>
    <property type="match status" value="1"/>
</dbReference>
<protein>
    <recommendedName>
        <fullName evidence="1">GPI inositol-deacylase PGAP1-like alpha/beta domain-containing protein</fullName>
    </recommendedName>
</protein>
<organism evidence="2 3">
    <name type="scientific">Jatrophihabitans telluris</name>
    <dbReference type="NCBI Taxonomy" id="2038343"/>
    <lineage>
        <taxon>Bacteria</taxon>
        <taxon>Bacillati</taxon>
        <taxon>Actinomycetota</taxon>
        <taxon>Actinomycetes</taxon>
        <taxon>Jatrophihabitantales</taxon>
        <taxon>Jatrophihabitantaceae</taxon>
        <taxon>Jatrophihabitans</taxon>
    </lineage>
</organism>
<dbReference type="SUPFAM" id="SSF53474">
    <property type="entry name" value="alpha/beta-Hydrolases"/>
    <property type="match status" value="1"/>
</dbReference>
<proteinExistence type="predicted"/>
<evidence type="ECO:0000313" key="2">
    <source>
        <dbReference type="EMBL" id="UQX89099.1"/>
    </source>
</evidence>
<gene>
    <name evidence="2" type="ORF">M6D93_03630</name>
</gene>